<dbReference type="Gene3D" id="3.90.25.10">
    <property type="entry name" value="UDP-galactose 4-epimerase, domain 1"/>
    <property type="match status" value="1"/>
</dbReference>
<protein>
    <submittedName>
        <fullName evidence="2">NAD(P)-dependent oxidoreductase</fullName>
    </submittedName>
</protein>
<dbReference type="InterPro" id="IPR016040">
    <property type="entry name" value="NAD(P)-bd_dom"/>
</dbReference>
<name>A0A2I1R4K7_9ACTN</name>
<feature type="domain" description="NAD(P)-binding" evidence="1">
    <location>
        <begin position="7"/>
        <end position="187"/>
    </location>
</feature>
<dbReference type="InterPro" id="IPR052718">
    <property type="entry name" value="NmrA-type_oxidoreductase"/>
</dbReference>
<sequence length="284" mass="29473">MTIAIIGATGQLGGHAINALLARDVAPADILALGRNSDRLAELAGRGLRTATVDLDDIAATAATLTGIESLLLISVGGPGQGLEPRRNTVTAAQTAGVQHLVYTSALRAPTTTLVLAAEHKATEEVITASGIPATFLRNGWYTENHETDFRAAQQRGVIANSIGAGRIATATRADYAEAAAVVLTTPGHQGKAYELSGDTAWNFTEFAATASDILDSPVRYDALSSADEQEQLRAAGLDDATIGFMSLLNANIADGTLADTTGDLATLIGHPTQPLADTMRTWL</sequence>
<dbReference type="SUPFAM" id="SSF51735">
    <property type="entry name" value="NAD(P)-binding Rossmann-fold domains"/>
    <property type="match status" value="1"/>
</dbReference>
<organism evidence="2 3">
    <name type="scientific">Gordonia terrae</name>
    <dbReference type="NCBI Taxonomy" id="2055"/>
    <lineage>
        <taxon>Bacteria</taxon>
        <taxon>Bacillati</taxon>
        <taxon>Actinomycetota</taxon>
        <taxon>Actinomycetes</taxon>
        <taxon>Mycobacteriales</taxon>
        <taxon>Gordoniaceae</taxon>
        <taxon>Gordonia</taxon>
    </lineage>
</organism>
<gene>
    <name evidence="2" type="ORF">CYJ73_18090</name>
</gene>
<dbReference type="AlphaFoldDB" id="A0A2I1R4K7"/>
<dbReference type="Pfam" id="PF13460">
    <property type="entry name" value="NAD_binding_10"/>
    <property type="match status" value="1"/>
</dbReference>
<dbReference type="InterPro" id="IPR036291">
    <property type="entry name" value="NAD(P)-bd_dom_sf"/>
</dbReference>
<evidence type="ECO:0000259" key="1">
    <source>
        <dbReference type="Pfam" id="PF13460"/>
    </source>
</evidence>
<dbReference type="RefSeq" id="WP_101821270.1">
    <property type="nucleotide sequence ID" value="NZ_PKJC01000016.1"/>
</dbReference>
<comment type="caution">
    <text evidence="2">The sequence shown here is derived from an EMBL/GenBank/DDBJ whole genome shotgun (WGS) entry which is preliminary data.</text>
</comment>
<dbReference type="PANTHER" id="PTHR47129">
    <property type="entry name" value="QUINONE OXIDOREDUCTASE 2"/>
    <property type="match status" value="1"/>
</dbReference>
<accession>A0A2I1R4K7</accession>
<reference evidence="2 3" key="1">
    <citation type="submission" date="2017-12" db="EMBL/GenBank/DDBJ databases">
        <title>Phylogenetic diversity of female urinary microbiome.</title>
        <authorList>
            <person name="Thomas-White K."/>
            <person name="Wolfe A.J."/>
        </authorList>
    </citation>
    <scope>NUCLEOTIDE SEQUENCE [LARGE SCALE GENOMIC DNA]</scope>
    <source>
        <strain evidence="2 3">UMB0777</strain>
    </source>
</reference>
<proteinExistence type="predicted"/>
<evidence type="ECO:0000313" key="3">
    <source>
        <dbReference type="Proteomes" id="UP000234662"/>
    </source>
</evidence>
<dbReference type="Proteomes" id="UP000234662">
    <property type="component" value="Unassembled WGS sequence"/>
</dbReference>
<evidence type="ECO:0000313" key="2">
    <source>
        <dbReference type="EMBL" id="PKZ64060.1"/>
    </source>
</evidence>
<dbReference type="EMBL" id="PKJC01000016">
    <property type="protein sequence ID" value="PKZ64060.1"/>
    <property type="molecule type" value="Genomic_DNA"/>
</dbReference>
<dbReference type="PANTHER" id="PTHR47129:SF1">
    <property type="entry name" value="NMRA-LIKE DOMAIN-CONTAINING PROTEIN"/>
    <property type="match status" value="1"/>
</dbReference>
<dbReference type="Gene3D" id="3.40.50.720">
    <property type="entry name" value="NAD(P)-binding Rossmann-like Domain"/>
    <property type="match status" value="1"/>
</dbReference>